<dbReference type="GO" id="GO:0016791">
    <property type="term" value="F:phosphatase activity"/>
    <property type="evidence" value="ECO:0007669"/>
    <property type="project" value="TreeGrafter"/>
</dbReference>
<sequence length="291" mass="33022">MMIYRLLAMNIDGTILQSNGKLHKSVKEAVEYVQSKGVMVTLVTSRNFAFAKRMAKALKLQTMVIAHHGAFIASSSDQAIFVKRIDEQIVQDIIRFLETFSCHIRIVHEKYSVSNVPLKNSIVTRAVIDTNSFSTYHHQFVKNLGEYVEEEQIHPTHIEIDFPDQKVAKEVKIALQNMFYEIDLYLYDNQLIILPNGVSKLTGLLYFCEKQKISLNETVAIGSDIDDLDFIEAAGLGVAMGNAPIAVRKAADWVTRSNNEHGVSYMVREHFRKQQPISFLEKINSIKKSSI</sequence>
<name>A0A0D0EIK0_9BACI</name>
<accession>A0A0D0EIK0</accession>
<dbReference type="EMBL" id="JXLU01000020">
    <property type="protein sequence ID" value="KIO73818.1"/>
    <property type="molecule type" value="Genomic_DNA"/>
</dbReference>
<dbReference type="InterPro" id="IPR023214">
    <property type="entry name" value="HAD_sf"/>
</dbReference>
<dbReference type="Proteomes" id="UP000032076">
    <property type="component" value="Unassembled WGS sequence"/>
</dbReference>
<dbReference type="AlphaFoldDB" id="A0A0D0EIK0"/>
<dbReference type="Gene3D" id="3.40.50.1000">
    <property type="entry name" value="HAD superfamily/HAD-like"/>
    <property type="match status" value="1"/>
</dbReference>
<protein>
    <recommendedName>
        <fullName evidence="3">Haloacid dehalogenase</fullName>
    </recommendedName>
</protein>
<organism evidence="1 2">
    <name type="scientific">Caldibacillus thermoamylovorans</name>
    <dbReference type="NCBI Taxonomy" id="35841"/>
    <lineage>
        <taxon>Bacteria</taxon>
        <taxon>Bacillati</taxon>
        <taxon>Bacillota</taxon>
        <taxon>Bacilli</taxon>
        <taxon>Bacillales</taxon>
        <taxon>Bacillaceae</taxon>
        <taxon>Caldibacillus</taxon>
    </lineage>
</organism>
<dbReference type="InterPro" id="IPR036412">
    <property type="entry name" value="HAD-like_sf"/>
</dbReference>
<gene>
    <name evidence="1" type="ORF">B4167_1765</name>
</gene>
<evidence type="ECO:0000313" key="2">
    <source>
        <dbReference type="Proteomes" id="UP000032076"/>
    </source>
</evidence>
<dbReference type="Gene3D" id="3.30.1240.10">
    <property type="match status" value="1"/>
</dbReference>
<comment type="caution">
    <text evidence="1">The sequence shown here is derived from an EMBL/GenBank/DDBJ whole genome shotgun (WGS) entry which is preliminary data.</text>
</comment>
<dbReference type="GO" id="GO:0000287">
    <property type="term" value="F:magnesium ion binding"/>
    <property type="evidence" value="ECO:0007669"/>
    <property type="project" value="TreeGrafter"/>
</dbReference>
<dbReference type="InterPro" id="IPR006379">
    <property type="entry name" value="HAD-SF_hydro_IIB"/>
</dbReference>
<proteinExistence type="predicted"/>
<evidence type="ECO:0008006" key="3">
    <source>
        <dbReference type="Google" id="ProtNLM"/>
    </source>
</evidence>
<dbReference type="NCBIfam" id="TIGR01484">
    <property type="entry name" value="HAD-SF-IIB"/>
    <property type="match status" value="1"/>
</dbReference>
<reference evidence="1 2" key="1">
    <citation type="submission" date="2015-01" db="EMBL/GenBank/DDBJ databases">
        <title>Draft Genome Sequences of Four Bacillus thermoamylovorans Strains, Isolated From Food Products.</title>
        <authorList>
            <person name="Krawcyk A.O."/>
            <person name="Berendsen E.M."/>
            <person name="Eijlander R.T."/>
            <person name="de Jong A."/>
            <person name="Wells-Bennik M."/>
            <person name="Kuipers O.P."/>
        </authorList>
    </citation>
    <scope>NUCLEOTIDE SEQUENCE [LARGE SCALE GENOMIC DNA]</scope>
    <source>
        <strain evidence="1 2">B4167</strain>
    </source>
</reference>
<dbReference type="PANTHER" id="PTHR10000">
    <property type="entry name" value="PHOSPHOSERINE PHOSPHATASE"/>
    <property type="match status" value="1"/>
</dbReference>
<dbReference type="Pfam" id="PF08282">
    <property type="entry name" value="Hydrolase_3"/>
    <property type="match status" value="1"/>
</dbReference>
<dbReference type="GO" id="GO:0005829">
    <property type="term" value="C:cytosol"/>
    <property type="evidence" value="ECO:0007669"/>
    <property type="project" value="TreeGrafter"/>
</dbReference>
<dbReference type="SUPFAM" id="SSF56784">
    <property type="entry name" value="HAD-like"/>
    <property type="match status" value="1"/>
</dbReference>
<dbReference type="PANTHER" id="PTHR10000:SF50">
    <property type="entry name" value="STRESS RESPONSE PROTEIN YHAX"/>
    <property type="match status" value="1"/>
</dbReference>
<evidence type="ECO:0000313" key="1">
    <source>
        <dbReference type="EMBL" id="KIO73818.1"/>
    </source>
</evidence>